<dbReference type="EMBL" id="LAZR01060613">
    <property type="protein sequence ID" value="KKK65320.1"/>
    <property type="molecule type" value="Genomic_DNA"/>
</dbReference>
<protein>
    <submittedName>
        <fullName evidence="1">Uncharacterized protein</fullName>
    </submittedName>
</protein>
<sequence>MNHDEFEKRMKQLTCLITEVYQAEVETFYNISLQSSLAIHTAISNLKTARDHMGD</sequence>
<organism evidence="1">
    <name type="scientific">marine sediment metagenome</name>
    <dbReference type="NCBI Taxonomy" id="412755"/>
    <lineage>
        <taxon>unclassified sequences</taxon>
        <taxon>metagenomes</taxon>
        <taxon>ecological metagenomes</taxon>
    </lineage>
</organism>
<reference evidence="1" key="1">
    <citation type="journal article" date="2015" name="Nature">
        <title>Complex archaea that bridge the gap between prokaryotes and eukaryotes.</title>
        <authorList>
            <person name="Spang A."/>
            <person name="Saw J.H."/>
            <person name="Jorgensen S.L."/>
            <person name="Zaremba-Niedzwiedzka K."/>
            <person name="Martijn J."/>
            <person name="Lind A.E."/>
            <person name="van Eijk R."/>
            <person name="Schleper C."/>
            <person name="Guy L."/>
            <person name="Ettema T.J."/>
        </authorList>
    </citation>
    <scope>NUCLEOTIDE SEQUENCE</scope>
</reference>
<proteinExistence type="predicted"/>
<gene>
    <name evidence="1" type="ORF">LCGC14_2975340</name>
</gene>
<evidence type="ECO:0000313" key="1">
    <source>
        <dbReference type="EMBL" id="KKK65320.1"/>
    </source>
</evidence>
<accession>A0A0F8XVM2</accession>
<comment type="caution">
    <text evidence="1">The sequence shown here is derived from an EMBL/GenBank/DDBJ whole genome shotgun (WGS) entry which is preliminary data.</text>
</comment>
<name>A0A0F8XVM2_9ZZZZ</name>
<dbReference type="AlphaFoldDB" id="A0A0F8XVM2"/>